<proteinExistence type="predicted"/>
<dbReference type="SUPFAM" id="SSF51045">
    <property type="entry name" value="WW domain"/>
    <property type="match status" value="2"/>
</dbReference>
<evidence type="ECO:0000256" key="4">
    <source>
        <dbReference type="SAM" id="MobiDB-lite"/>
    </source>
</evidence>
<dbReference type="SUPFAM" id="SSF52540">
    <property type="entry name" value="P-loop containing nucleoside triphosphate hydrolases"/>
    <property type="match status" value="1"/>
</dbReference>
<feature type="domain" description="PDZ" evidence="7">
    <location>
        <begin position="585"/>
        <end position="655"/>
    </location>
</feature>
<dbReference type="InterPro" id="IPR027417">
    <property type="entry name" value="P-loop_NTPase"/>
</dbReference>
<dbReference type="InterPro" id="IPR020590">
    <property type="entry name" value="Guanylate_kinase_CS"/>
</dbReference>
<dbReference type="InterPro" id="IPR008144">
    <property type="entry name" value="Guanylate_kin-like_dom"/>
</dbReference>
<feature type="compositionally biased region" description="Polar residues" evidence="4">
    <location>
        <begin position="1565"/>
        <end position="1576"/>
    </location>
</feature>
<dbReference type="PANTHER" id="PTHR10316:SF40">
    <property type="entry name" value="LD27118P"/>
    <property type="match status" value="1"/>
</dbReference>
<feature type="region of interest" description="Disordered" evidence="4">
    <location>
        <begin position="19"/>
        <end position="71"/>
    </location>
</feature>
<feature type="domain" description="Guanylate kinase-like" evidence="6">
    <location>
        <begin position="174"/>
        <end position="255"/>
    </location>
</feature>
<dbReference type="PANTHER" id="PTHR10316">
    <property type="entry name" value="MEMBRANE ASSOCIATED GUANYLATE KINASE-RELATED"/>
    <property type="match status" value="1"/>
</dbReference>
<feature type="domain" description="PDZ" evidence="7">
    <location>
        <begin position="1438"/>
        <end position="1521"/>
    </location>
</feature>
<organism evidence="8 9">
    <name type="scientific">Daphnia sinensis</name>
    <dbReference type="NCBI Taxonomy" id="1820382"/>
    <lineage>
        <taxon>Eukaryota</taxon>
        <taxon>Metazoa</taxon>
        <taxon>Ecdysozoa</taxon>
        <taxon>Arthropoda</taxon>
        <taxon>Crustacea</taxon>
        <taxon>Branchiopoda</taxon>
        <taxon>Diplostraca</taxon>
        <taxon>Cladocera</taxon>
        <taxon>Anomopoda</taxon>
        <taxon>Daphniidae</taxon>
        <taxon>Daphnia</taxon>
        <taxon>Daphnia similis group</taxon>
    </lineage>
</organism>
<dbReference type="InterPro" id="IPR001202">
    <property type="entry name" value="WW_dom"/>
</dbReference>
<dbReference type="GO" id="GO:0007165">
    <property type="term" value="P:signal transduction"/>
    <property type="evidence" value="ECO:0007669"/>
    <property type="project" value="TreeGrafter"/>
</dbReference>
<dbReference type="PROSITE" id="PS01159">
    <property type="entry name" value="WW_DOMAIN_1"/>
    <property type="match status" value="2"/>
</dbReference>
<feature type="domain" description="PDZ" evidence="7">
    <location>
        <begin position="1169"/>
        <end position="1251"/>
    </location>
</feature>
<evidence type="ECO:0000256" key="3">
    <source>
        <dbReference type="ARBA" id="ARBA00023136"/>
    </source>
</evidence>
<feature type="region of interest" description="Disordered" evidence="4">
    <location>
        <begin position="1522"/>
        <end position="1622"/>
    </location>
</feature>
<dbReference type="InterPro" id="IPR036020">
    <property type="entry name" value="WW_dom_sf"/>
</dbReference>
<dbReference type="SMART" id="SM00072">
    <property type="entry name" value="GuKc"/>
    <property type="match status" value="1"/>
</dbReference>
<dbReference type="SMART" id="SM00456">
    <property type="entry name" value="WW"/>
    <property type="match status" value="2"/>
</dbReference>
<comment type="subcellular location">
    <subcellularLocation>
        <location evidence="1">Membrane</location>
        <topology evidence="1">Peripheral membrane protein</topology>
    </subcellularLocation>
</comment>
<feature type="compositionally biased region" description="Polar residues" evidence="4">
    <location>
        <begin position="505"/>
        <end position="516"/>
    </location>
</feature>
<evidence type="ECO:0000313" key="9">
    <source>
        <dbReference type="Proteomes" id="UP000820818"/>
    </source>
</evidence>
<dbReference type="CDD" id="cd06733">
    <property type="entry name" value="PDZ3_MAGI-1_3-like"/>
    <property type="match status" value="1"/>
</dbReference>
<feature type="compositionally biased region" description="Low complexity" evidence="4">
    <location>
        <begin position="1086"/>
        <end position="1095"/>
    </location>
</feature>
<keyword evidence="3" id="KW-0472">Membrane</keyword>
<evidence type="ECO:0000259" key="6">
    <source>
        <dbReference type="PROSITE" id="PS50052"/>
    </source>
</evidence>
<dbReference type="FunFam" id="3.30.63.10:FF:000002">
    <property type="entry name" value="Guanylate kinase 1"/>
    <property type="match status" value="1"/>
</dbReference>
<dbReference type="FunFam" id="2.30.42.10:FF:000333">
    <property type="entry name" value="Membrane-associated guanylate kinase, WW and PDZ domain-containing protein"/>
    <property type="match status" value="1"/>
</dbReference>
<dbReference type="GO" id="GO:0016020">
    <property type="term" value="C:membrane"/>
    <property type="evidence" value="ECO:0007669"/>
    <property type="project" value="UniProtKB-SubCell"/>
</dbReference>
<dbReference type="FunFam" id="2.30.42.10:FF:000005">
    <property type="entry name" value="Membrane associated guanylate kinase, WW and PDZ domain containing 1"/>
    <property type="match status" value="1"/>
</dbReference>
<feature type="region of interest" description="Disordered" evidence="4">
    <location>
        <begin position="1086"/>
        <end position="1163"/>
    </location>
</feature>
<feature type="domain" description="WW" evidence="5">
    <location>
        <begin position="444"/>
        <end position="477"/>
    </location>
</feature>
<dbReference type="CDD" id="cd00201">
    <property type="entry name" value="WW"/>
    <property type="match status" value="2"/>
</dbReference>
<feature type="region of interest" description="Disordered" evidence="4">
    <location>
        <begin position="320"/>
        <end position="377"/>
    </location>
</feature>
<dbReference type="CDD" id="cd06732">
    <property type="entry name" value="PDZ2_MAGI-1_3-like"/>
    <property type="match status" value="1"/>
</dbReference>
<feature type="region of interest" description="Disordered" evidence="4">
    <location>
        <begin position="1364"/>
        <end position="1383"/>
    </location>
</feature>
<feature type="domain" description="PDZ" evidence="7">
    <location>
        <begin position="1282"/>
        <end position="1360"/>
    </location>
</feature>
<dbReference type="PROSITE" id="PS50106">
    <property type="entry name" value="PDZ"/>
    <property type="match status" value="5"/>
</dbReference>
<dbReference type="CDD" id="cd06731">
    <property type="entry name" value="PDZ1_MAGI-1_3-like"/>
    <property type="match status" value="1"/>
</dbReference>
<dbReference type="InterPro" id="IPR008145">
    <property type="entry name" value="GK/Ca_channel_bsu"/>
</dbReference>
<feature type="region of interest" description="Disordered" evidence="4">
    <location>
        <begin position="87"/>
        <end position="113"/>
    </location>
</feature>
<accession>A0AAD5KRP1</accession>
<name>A0AAD5KRP1_9CRUS</name>
<dbReference type="Pfam" id="PF00595">
    <property type="entry name" value="PDZ"/>
    <property type="match status" value="5"/>
</dbReference>
<dbReference type="CDD" id="cd06735">
    <property type="entry name" value="PDZ5_MAGI-1_3-like"/>
    <property type="match status" value="1"/>
</dbReference>
<feature type="region of interest" description="Disordered" evidence="4">
    <location>
        <begin position="477"/>
        <end position="562"/>
    </location>
</feature>
<gene>
    <name evidence="8" type="ORF">GHT06_014912</name>
</gene>
<protein>
    <submittedName>
        <fullName evidence="8">Membrane-associated guanylate kise</fullName>
    </submittedName>
</protein>
<dbReference type="FunFam" id="2.20.70.10:FF:000001">
    <property type="entry name" value="Membrane-associated guanylate kinase, WW and PDZ domain-containing protein 1"/>
    <property type="match status" value="1"/>
</dbReference>
<feature type="compositionally biased region" description="Basic and acidic residues" evidence="4">
    <location>
        <begin position="720"/>
        <end position="731"/>
    </location>
</feature>
<feature type="compositionally biased region" description="Low complexity" evidence="4">
    <location>
        <begin position="1138"/>
        <end position="1155"/>
    </location>
</feature>
<feature type="compositionally biased region" description="Gly residues" evidence="4">
    <location>
        <begin position="531"/>
        <end position="540"/>
    </location>
</feature>
<feature type="domain" description="WW" evidence="5">
    <location>
        <begin position="397"/>
        <end position="430"/>
    </location>
</feature>
<dbReference type="Proteomes" id="UP000820818">
    <property type="component" value="Linkage Group LG5"/>
</dbReference>
<keyword evidence="2" id="KW-0677">Repeat</keyword>
<feature type="compositionally biased region" description="Low complexity" evidence="4">
    <location>
        <begin position="947"/>
        <end position="966"/>
    </location>
</feature>
<dbReference type="Gene3D" id="2.20.70.10">
    <property type="match status" value="2"/>
</dbReference>
<dbReference type="PROSITE" id="PS50052">
    <property type="entry name" value="GUANYLATE_KINASE_2"/>
    <property type="match status" value="1"/>
</dbReference>
<sequence>MRLLRTCCVCQCRRSSAHRKRRRRGTSASSERDSVSGSETGGAEQHRTEAVDQRANSRRTNGGGGSKRRQRATYRYEVVYRREEFSHDYLDRPEDDRGLPAFRPVPEGQPTDSQAVAFQSADYSLLSNYGRLEDFHPPALHTAVHSWQQQQQHSSCDDQPLYQNFGGGLTKDLREYLTTRFAKGSVDHELQTTIRDNLYLRTVPVTTRPRRPGETDGLDYTFLSLEQFRLLEKNGSLLERGIYDGNYYGTPKPALDSPLVLPSTPLAQSSTSALLQQHNNNNNNLHPPNSTSLLLLAGAHPSSEGKRRRNRSNVEAMAAAQNDGDADPNSGMEHHSSMQQQQHLNPSQRMATGGNNTAAPICNNSIGGGGSNNNMSIPSYREDGGGAMGGLSEAELGPLPQNWEKAYTERGEVYFIDHNTGTSQWLDPRLSKIQKKSLEECAEDELPYGWEKIDDPTYGTYYIDHVNRKTQYENPVTQAKKGGSGANETGTSSPPAPPGTLPTGNASSTDSGNSTYPRLKKQQQQQQSNESGGGGGGGHNGNNQPPAPLPKRSNSESRLNLHGYGGYNRPFFTRNPSELQGERICTTLLKSNRGLGFTIVGGDDSEEEFLQIKSVVPHGPAWVDGRLQTGDVLVYVMDQCVLGYTHHDMVNMFQSIAPGQAVALEVCRGYPLPFDPNDPNTEIVTTVAVAQQDANKGPSRPGSADLLMGSSSSDHHHHHQDNNDMAHRFDGDEYGDGGVNGNPSAGSSKVEFLTVQITKGAMGFGFTIADSAYGQKVKTILDRPRCKNLQEGDILVDINGINMRHMSHGEVVQVLKDCAWGREASITVQRGGAATPTKNKWKKGGMKEQDQQPPVSPRKPPVGAGLFRSKTPTADLYSAQTKEVVPIRPKTPLVDTRNRPKTPSMGVGMSSGGPAQQSSLPDHLEQHREINRTPVNALAEQFQNGMNFQENNGYNNQQQQQRNMMNRSRSPGRELDSHPSSMQMHYENGLPPDAGYMPNGYPPAYESDYGRMGQPSRNPRADPYAPNPYTGGSYSMDASRPMDYGYGYSGMNGPNVPDYPEENLGQFHRQDSGYGTQPQSVVVGYSNNSGTSGNNLLRQNAGPGSFAPLKEGTSFDHDLPSYPPSMSTGRPDVAMRRPPNNSGNGNANPPVNPSGQQSLPPPGEWMEMNVTLLRHETGFGFRIVGGTEEGSQVSIGHIVPGGAADLDGRLRTGDEILAVDLMSVVHTSHHHVVQLMGAAALNGRVSITVRRWIPLHPSSMSPQDTGYPSGVGDGSGMIYPYDVTVVRREDEGFGFVIISSVTKGVSFIGQIIPDSPAKRCSQLHVGDRILAVNHHDISRLHHGDIVNLIKDSGYTVTLTVGPPLDDTASSNASNSHRSSDAMVTAQALPAPASDGTRSPSRIDAYHQQYVYNQEDQIDGPMIDGSEAYPPIEEDQLYAVELSRGTRGFGFSIRGGREFHNMPLFVLRIADNGAAAQDGRLRVGDQLIEINGISTKNMTHADAIELIKNGGMVVRLLLRRGNAAPPMGENGQMLSPSSTGSPTTPSGMMEMMRPNSSMAQPHHGSYGSNGPLSQNHPTDSRMPNGMPVGHQQPPPPSQQQQQQYTGPPPYMMGPRGMPNGGMRGNVPAPLNVPPSQRNLNGPLSHSSPRVIGAAGNVAGDYYWGS</sequence>
<feature type="compositionally biased region" description="Low complexity" evidence="4">
    <location>
        <begin position="1534"/>
        <end position="1546"/>
    </location>
</feature>
<feature type="region of interest" description="Disordered" evidence="4">
    <location>
        <begin position="947"/>
        <end position="1036"/>
    </location>
</feature>
<evidence type="ECO:0000259" key="5">
    <source>
        <dbReference type="PROSITE" id="PS50020"/>
    </source>
</evidence>
<dbReference type="InterPro" id="IPR001478">
    <property type="entry name" value="PDZ"/>
</dbReference>
<evidence type="ECO:0000256" key="2">
    <source>
        <dbReference type="ARBA" id="ARBA00022737"/>
    </source>
</evidence>
<evidence type="ECO:0000256" key="1">
    <source>
        <dbReference type="ARBA" id="ARBA00004170"/>
    </source>
</evidence>
<feature type="compositionally biased region" description="Polar residues" evidence="4">
    <location>
        <begin position="343"/>
        <end position="358"/>
    </location>
</feature>
<dbReference type="SMART" id="SM00228">
    <property type="entry name" value="PDZ"/>
    <property type="match status" value="5"/>
</dbReference>
<dbReference type="CDD" id="cd06734">
    <property type="entry name" value="PDZ4_MAGI-1_3-like"/>
    <property type="match status" value="1"/>
</dbReference>
<dbReference type="SUPFAM" id="SSF50156">
    <property type="entry name" value="PDZ domain-like"/>
    <property type="match status" value="5"/>
</dbReference>
<dbReference type="Pfam" id="PF00625">
    <property type="entry name" value="Guanylate_kin"/>
    <property type="match status" value="1"/>
</dbReference>
<reference evidence="8 9" key="1">
    <citation type="submission" date="2022-05" db="EMBL/GenBank/DDBJ databases">
        <title>A multi-omics perspective on studying reproductive biology in Daphnia sinensis.</title>
        <authorList>
            <person name="Jia J."/>
        </authorList>
    </citation>
    <scope>NUCLEOTIDE SEQUENCE [LARGE SCALE GENOMIC DNA]</scope>
    <source>
        <strain evidence="8 9">WSL</strain>
    </source>
</reference>
<dbReference type="GO" id="GO:0005737">
    <property type="term" value="C:cytoplasm"/>
    <property type="evidence" value="ECO:0007669"/>
    <property type="project" value="TreeGrafter"/>
</dbReference>
<dbReference type="EMBL" id="WJBH02000005">
    <property type="protein sequence ID" value="KAI9558159.1"/>
    <property type="molecule type" value="Genomic_DNA"/>
</dbReference>
<feature type="region of interest" description="Disordered" evidence="4">
    <location>
        <begin position="829"/>
        <end position="925"/>
    </location>
</feature>
<dbReference type="FunFam" id="2.30.42.10:FF:000232">
    <property type="entry name" value="Uncharacterized protein, isoform A"/>
    <property type="match status" value="1"/>
</dbReference>
<feature type="region of interest" description="Disordered" evidence="4">
    <location>
        <begin position="692"/>
        <end position="745"/>
    </location>
</feature>
<evidence type="ECO:0000259" key="7">
    <source>
        <dbReference type="PROSITE" id="PS50106"/>
    </source>
</evidence>
<comment type="caution">
    <text evidence="8">The sequence shown here is derived from an EMBL/GenBank/DDBJ whole genome shotgun (WGS) entry which is preliminary data.</text>
</comment>
<dbReference type="Gene3D" id="3.30.63.10">
    <property type="entry name" value="Guanylate Kinase phosphate binding domain"/>
    <property type="match status" value="1"/>
</dbReference>
<keyword evidence="9" id="KW-1185">Reference proteome</keyword>
<evidence type="ECO:0000313" key="8">
    <source>
        <dbReference type="EMBL" id="KAI9558159.1"/>
    </source>
</evidence>
<feature type="compositionally biased region" description="Basic and acidic residues" evidence="4">
    <location>
        <begin position="87"/>
        <end position="98"/>
    </location>
</feature>
<dbReference type="Pfam" id="PF00397">
    <property type="entry name" value="WW"/>
    <property type="match status" value="2"/>
</dbReference>
<dbReference type="InterPro" id="IPR036034">
    <property type="entry name" value="PDZ_sf"/>
</dbReference>
<dbReference type="PROSITE" id="PS50020">
    <property type="entry name" value="WW_DOMAIN_2"/>
    <property type="match status" value="2"/>
</dbReference>
<dbReference type="PROSITE" id="PS00856">
    <property type="entry name" value="GUANYLATE_KINASE_1"/>
    <property type="match status" value="1"/>
</dbReference>
<feature type="domain" description="PDZ" evidence="7">
    <location>
        <begin position="754"/>
        <end position="817"/>
    </location>
</feature>
<dbReference type="Gene3D" id="2.30.42.10">
    <property type="match status" value="5"/>
</dbReference>